<gene>
    <name evidence="3" type="ORF">IC230_30170</name>
</gene>
<dbReference type="RefSeq" id="WP_191042805.1">
    <property type="nucleotide sequence ID" value="NZ_JACXAA010000018.1"/>
</dbReference>
<dbReference type="Gene3D" id="2.150.10.10">
    <property type="entry name" value="Serralysin-like metalloprotease, C-terminal"/>
    <property type="match status" value="1"/>
</dbReference>
<organism evidence="3 4">
    <name type="scientific">Spirosoma validum</name>
    <dbReference type="NCBI Taxonomy" id="2771355"/>
    <lineage>
        <taxon>Bacteria</taxon>
        <taxon>Pseudomonadati</taxon>
        <taxon>Bacteroidota</taxon>
        <taxon>Cytophagia</taxon>
        <taxon>Cytophagales</taxon>
        <taxon>Cytophagaceae</taxon>
        <taxon>Spirosoma</taxon>
    </lineage>
</organism>
<feature type="domain" description="Peptidase S74" evidence="2">
    <location>
        <begin position="414"/>
        <end position="525"/>
    </location>
</feature>
<dbReference type="Proteomes" id="UP000653797">
    <property type="component" value="Unassembled WGS sequence"/>
</dbReference>
<feature type="chain" id="PRO_5037712537" evidence="1">
    <location>
        <begin position="27"/>
        <end position="560"/>
    </location>
</feature>
<dbReference type="AlphaFoldDB" id="A0A927GGS3"/>
<comment type="caution">
    <text evidence="3">The sequence shown here is derived from an EMBL/GenBank/DDBJ whole genome shotgun (WGS) entry which is preliminary data.</text>
</comment>
<sequence>MKIMIVYGQKFTVSTCFIVAALNVHAQMTIGPSASPTNGSASLEIKAGPYSSGSSYRGLLPPTVTTTQRGQIQNPATGLLVFNTSTQQIEVNTGTPTGPVWTPGGVASTSGNGAWSITGNAGTGNTSFLGTTDNVPLRFRVNNQNAGRIDATLYNLGLGYLAFNPTATGQANTAIGTYSLYYLTSGNYNTASGFQALHNTTTGAGNTASGAAALVSNSTGSGNSAVGNVALQSNTSGNNNAALGINAMQKNSTGNYNTAVGASALQNNTTADANTAIGHNALAVNTTGYVNVAVGEDALSSNIDGHDNVSVGNTSLADNTQGLGNVAAGNVALRSNTTGQYNSALGTQALYYNTTGNFNTALGCNAGPLQANSNLTNSTAIGANARVNANNQIVLGDNNITSLRCNVQTISSLSDKRIKEDIKANVPGLRFITKLTPVTYYINKTKEAKLVGYALESIHEDKTLHSGFLAQDVEAAAQAVGYNFEGVRQEEGGKYYTLGYTLFVMPLVQAVKELNAEVNQLKVELAAAKQIEKATQARLDKIEALLQNPAPHAAMSFSTK</sequence>
<evidence type="ECO:0000256" key="1">
    <source>
        <dbReference type="SAM" id="SignalP"/>
    </source>
</evidence>
<dbReference type="InterPro" id="IPR030392">
    <property type="entry name" value="S74_ICA"/>
</dbReference>
<evidence type="ECO:0000259" key="2">
    <source>
        <dbReference type="PROSITE" id="PS51688"/>
    </source>
</evidence>
<name>A0A927GGS3_9BACT</name>
<protein>
    <submittedName>
        <fullName evidence="3">Tail fiber domain-containing protein</fullName>
    </submittedName>
</protein>
<keyword evidence="1" id="KW-0732">Signal</keyword>
<reference evidence="3" key="1">
    <citation type="submission" date="2020-09" db="EMBL/GenBank/DDBJ databases">
        <authorList>
            <person name="Kim M.K."/>
        </authorList>
    </citation>
    <scope>NUCLEOTIDE SEQUENCE</scope>
    <source>
        <strain evidence="3">BT704</strain>
    </source>
</reference>
<dbReference type="Pfam" id="PF13884">
    <property type="entry name" value="Peptidase_S74"/>
    <property type="match status" value="1"/>
</dbReference>
<proteinExistence type="predicted"/>
<accession>A0A927GGS3</accession>
<evidence type="ECO:0000313" key="3">
    <source>
        <dbReference type="EMBL" id="MBD2757181.1"/>
    </source>
</evidence>
<dbReference type="PROSITE" id="PS51688">
    <property type="entry name" value="ICA"/>
    <property type="match status" value="1"/>
</dbReference>
<keyword evidence="4" id="KW-1185">Reference proteome</keyword>
<dbReference type="EMBL" id="JACXAA010000018">
    <property type="protein sequence ID" value="MBD2757181.1"/>
    <property type="molecule type" value="Genomic_DNA"/>
</dbReference>
<feature type="signal peptide" evidence="1">
    <location>
        <begin position="1"/>
        <end position="26"/>
    </location>
</feature>
<dbReference type="InterPro" id="IPR011049">
    <property type="entry name" value="Serralysin-like_metalloprot_C"/>
</dbReference>
<evidence type="ECO:0000313" key="4">
    <source>
        <dbReference type="Proteomes" id="UP000653797"/>
    </source>
</evidence>